<evidence type="ECO:0000256" key="6">
    <source>
        <dbReference type="ARBA" id="ARBA00044633"/>
    </source>
</evidence>
<feature type="binding site" evidence="7">
    <location>
        <position position="389"/>
    </location>
    <ligand>
        <name>phosphoenolpyruvate</name>
        <dbReference type="ChEBI" id="CHEBI:58702"/>
    </ligand>
</feature>
<keyword evidence="4 7" id="KW-0808">Transferase</keyword>
<feature type="binding site" evidence="7">
    <location>
        <position position="170"/>
    </location>
    <ligand>
        <name>3-phosphoshikimate</name>
        <dbReference type="ChEBI" id="CHEBI:145989"/>
    </ligand>
</feature>
<name>A0ABY8IT07_9BACI</name>
<accession>A0ABY8IT07</accession>
<comment type="subcellular location">
    <subcellularLocation>
        <location evidence="7">Cytoplasm</location>
    </subcellularLocation>
</comment>
<keyword evidence="10" id="KW-1185">Reference proteome</keyword>
<dbReference type="Proteomes" id="UP001221597">
    <property type="component" value="Chromosome"/>
</dbReference>
<feature type="binding site" evidence="7">
    <location>
        <position position="347"/>
    </location>
    <ligand>
        <name>phosphoenolpyruvate</name>
        <dbReference type="ChEBI" id="CHEBI:58702"/>
    </ligand>
</feature>
<gene>
    <name evidence="7 9" type="primary">aroA</name>
    <name evidence="9" type="ORF">P9989_11820</name>
</gene>
<dbReference type="RefSeq" id="WP_283075123.1">
    <property type="nucleotide sequence ID" value="NZ_CP121671.1"/>
</dbReference>
<dbReference type="InterPro" id="IPR013792">
    <property type="entry name" value="RNA3'P_cycl/enolpyr_Trfase_a/b"/>
</dbReference>
<feature type="binding site" evidence="7">
    <location>
        <position position="170"/>
    </location>
    <ligand>
        <name>phosphoenolpyruvate</name>
        <dbReference type="ChEBI" id="CHEBI:58702"/>
    </ligand>
</feature>
<evidence type="ECO:0000256" key="5">
    <source>
        <dbReference type="ARBA" id="ARBA00023141"/>
    </source>
</evidence>
<dbReference type="PROSITE" id="PS00885">
    <property type="entry name" value="EPSP_SYNTHASE_2"/>
    <property type="match status" value="1"/>
</dbReference>
<protein>
    <recommendedName>
        <fullName evidence="7">3-phosphoshikimate 1-carboxyvinyltransferase</fullName>
        <ecNumber evidence="7">2.5.1.19</ecNumber>
    </recommendedName>
    <alternativeName>
        <fullName evidence="7">5-enolpyruvylshikimate-3-phosphate synthase</fullName>
        <shortName evidence="7">EPSP synthase</shortName>
        <shortName evidence="7">EPSPS</shortName>
    </alternativeName>
</protein>
<reference evidence="9 10" key="1">
    <citation type="submission" date="2023-04" db="EMBL/GenBank/DDBJ databases">
        <title>Genome sequence of Halobacillus naozhouensis KACC 21980.</title>
        <authorList>
            <person name="Kim S."/>
            <person name="Heo J."/>
            <person name="Kwon S.-W."/>
        </authorList>
    </citation>
    <scope>NUCLEOTIDE SEQUENCE [LARGE SCALE GENOMIC DNA]</scope>
    <source>
        <strain evidence="9 10">KCTC 13234</strain>
    </source>
</reference>
<feature type="binding site" evidence="7">
    <location>
        <position position="23"/>
    </location>
    <ligand>
        <name>3-phosphoshikimate</name>
        <dbReference type="ChEBI" id="CHEBI:145989"/>
    </ligand>
</feature>
<dbReference type="EC" id="2.5.1.19" evidence="7"/>
<feature type="binding site" evidence="7">
    <location>
        <position position="24"/>
    </location>
    <ligand>
        <name>3-phosphoshikimate</name>
        <dbReference type="ChEBI" id="CHEBI:145989"/>
    </ligand>
</feature>
<comment type="function">
    <text evidence="7">Catalyzes the transfer of the enolpyruvyl moiety of phosphoenolpyruvate (PEP) to the 5-hydroxyl of shikimate-3-phosphate (S3P) to produce enolpyruvyl shikimate-3-phosphate and inorganic phosphate.</text>
</comment>
<comment type="pathway">
    <text evidence="1 7">Metabolic intermediate biosynthesis; chorismate biosynthesis; chorismate from D-erythrose 4-phosphate and phosphoenolpyruvate: step 6/7.</text>
</comment>
<dbReference type="HAMAP" id="MF_00210">
    <property type="entry name" value="EPSP_synth"/>
    <property type="match status" value="1"/>
</dbReference>
<dbReference type="SUPFAM" id="SSF55205">
    <property type="entry name" value="EPT/RTPC-like"/>
    <property type="match status" value="1"/>
</dbReference>
<dbReference type="PROSITE" id="PS00104">
    <property type="entry name" value="EPSP_SYNTHASE_1"/>
    <property type="match status" value="1"/>
</dbReference>
<dbReference type="EMBL" id="CP121671">
    <property type="protein sequence ID" value="WFT73097.1"/>
    <property type="molecule type" value="Genomic_DNA"/>
</dbReference>
<feature type="binding site" evidence="7">
    <location>
        <position position="343"/>
    </location>
    <ligand>
        <name>3-phosphoshikimate</name>
        <dbReference type="ChEBI" id="CHEBI:145989"/>
    </ligand>
</feature>
<organism evidence="9 10">
    <name type="scientific">Halobacillus naozhouensis</name>
    <dbReference type="NCBI Taxonomy" id="554880"/>
    <lineage>
        <taxon>Bacteria</taxon>
        <taxon>Bacillati</taxon>
        <taxon>Bacillota</taxon>
        <taxon>Bacilli</taxon>
        <taxon>Bacillales</taxon>
        <taxon>Bacillaceae</taxon>
        <taxon>Halobacillus</taxon>
    </lineage>
</organism>
<dbReference type="Gene3D" id="3.65.10.10">
    <property type="entry name" value="Enolpyruvate transferase domain"/>
    <property type="match status" value="2"/>
</dbReference>
<dbReference type="InterPro" id="IPR006264">
    <property type="entry name" value="EPSP_synthase"/>
</dbReference>
<sequence>MSTIELHPARRGLHGTLQVPGDKSISHRAVIFSALAEGTSHVYNFLTGEDCLRTVEAFRRLGVRIDQSDDSLTIYGQGLNQLKEATTPIYFGNSGTTARLMSGVLAALPCFTVAYGDESLAKRPMDRVVVPLEQMGAKIYGREHAARLPLAFAGQKLTGAKVNLNVKSAQVKSAVLLAGMLADGETTVYEKGITRNHTEMLMPQYGISIKTEGQTHTIPGNQQPVAADIHVPGDISSAAFFFVAGLLTKESDITIKNVGLNSSRDGIITALKTMGADLTISNQRSVGHEPVGDVTVRSSSLKAVTIEGDLIANLIDEIPILALAATQAEGTTIIKDAKELRVKETDRIAAVANNLTALGANVKPTEDGLIIHGPTPLAGCVLPSFGDHRIGMMSAVASLITESNVMIEDKNCINISYPRFFDHLSQVMK</sequence>
<dbReference type="PANTHER" id="PTHR21090">
    <property type="entry name" value="AROM/DEHYDROQUINATE SYNTHASE"/>
    <property type="match status" value="1"/>
</dbReference>
<evidence type="ECO:0000259" key="8">
    <source>
        <dbReference type="Pfam" id="PF00275"/>
    </source>
</evidence>
<dbReference type="CDD" id="cd01556">
    <property type="entry name" value="EPSP_synthase"/>
    <property type="match status" value="1"/>
</dbReference>
<evidence type="ECO:0000256" key="7">
    <source>
        <dbReference type="HAMAP-Rule" id="MF_00210"/>
    </source>
</evidence>
<comment type="similarity">
    <text evidence="2 7">Belongs to the EPSP synthase family.</text>
</comment>
<evidence type="ECO:0000256" key="2">
    <source>
        <dbReference type="ARBA" id="ARBA00009948"/>
    </source>
</evidence>
<keyword evidence="7" id="KW-0963">Cytoplasm</keyword>
<dbReference type="PIRSF" id="PIRSF000505">
    <property type="entry name" value="EPSPS"/>
    <property type="match status" value="1"/>
</dbReference>
<evidence type="ECO:0000256" key="1">
    <source>
        <dbReference type="ARBA" id="ARBA00004811"/>
    </source>
</evidence>
<evidence type="ECO:0000256" key="3">
    <source>
        <dbReference type="ARBA" id="ARBA00022605"/>
    </source>
</evidence>
<feature type="binding site" evidence="7">
    <location>
        <position position="168"/>
    </location>
    <ligand>
        <name>3-phosphoshikimate</name>
        <dbReference type="ChEBI" id="CHEBI:145989"/>
    </ligand>
</feature>
<comment type="catalytic activity">
    <reaction evidence="6">
        <text>3-phosphoshikimate + phosphoenolpyruvate = 5-O-(1-carboxyvinyl)-3-phosphoshikimate + phosphate</text>
        <dbReference type="Rhea" id="RHEA:21256"/>
        <dbReference type="ChEBI" id="CHEBI:43474"/>
        <dbReference type="ChEBI" id="CHEBI:57701"/>
        <dbReference type="ChEBI" id="CHEBI:58702"/>
        <dbReference type="ChEBI" id="CHEBI:145989"/>
        <dbReference type="EC" id="2.5.1.19"/>
    </reaction>
    <physiologicalReaction direction="left-to-right" evidence="6">
        <dbReference type="Rhea" id="RHEA:21257"/>
    </physiologicalReaction>
</comment>
<proteinExistence type="inferred from homology"/>
<dbReference type="NCBIfam" id="TIGR01356">
    <property type="entry name" value="aroA"/>
    <property type="match status" value="1"/>
</dbReference>
<dbReference type="InterPro" id="IPR036968">
    <property type="entry name" value="Enolpyruvate_Tfrase_sf"/>
</dbReference>
<feature type="binding site" evidence="7">
    <location>
        <position position="316"/>
    </location>
    <ligand>
        <name>3-phosphoshikimate</name>
        <dbReference type="ChEBI" id="CHEBI:145989"/>
    </ligand>
</feature>
<feature type="active site" description="Proton acceptor" evidence="7">
    <location>
        <position position="316"/>
    </location>
</feature>
<feature type="domain" description="Enolpyruvate transferase" evidence="8">
    <location>
        <begin position="12"/>
        <end position="424"/>
    </location>
</feature>
<dbReference type="InterPro" id="IPR023193">
    <property type="entry name" value="EPSP_synthase_CS"/>
</dbReference>
<comment type="subunit">
    <text evidence="7">Monomer.</text>
</comment>
<evidence type="ECO:0000313" key="9">
    <source>
        <dbReference type="EMBL" id="WFT73097.1"/>
    </source>
</evidence>
<dbReference type="InterPro" id="IPR001986">
    <property type="entry name" value="Enolpyruvate_Tfrase_dom"/>
</dbReference>
<feature type="binding site" evidence="7">
    <location>
        <position position="28"/>
    </location>
    <ligand>
        <name>3-phosphoshikimate</name>
        <dbReference type="ChEBI" id="CHEBI:145989"/>
    </ligand>
</feature>
<feature type="binding site" evidence="7">
    <location>
        <position position="123"/>
    </location>
    <ligand>
        <name>phosphoenolpyruvate</name>
        <dbReference type="ChEBI" id="CHEBI:58702"/>
    </ligand>
</feature>
<comment type="caution">
    <text evidence="7">Lacks conserved residue(s) required for the propagation of feature annotation.</text>
</comment>
<feature type="binding site" evidence="7">
    <location>
        <position position="23"/>
    </location>
    <ligand>
        <name>phosphoenolpyruvate</name>
        <dbReference type="ChEBI" id="CHEBI:58702"/>
    </ligand>
</feature>
<dbReference type="Pfam" id="PF00275">
    <property type="entry name" value="EPSP_synthase"/>
    <property type="match status" value="1"/>
</dbReference>
<feature type="binding site" evidence="7">
    <location>
        <position position="95"/>
    </location>
    <ligand>
        <name>phosphoenolpyruvate</name>
        <dbReference type="ChEBI" id="CHEBI:58702"/>
    </ligand>
</feature>
<dbReference type="GO" id="GO:0003866">
    <property type="term" value="F:3-phosphoshikimate 1-carboxyvinyltransferase activity"/>
    <property type="evidence" value="ECO:0007669"/>
    <property type="project" value="UniProtKB-EC"/>
</dbReference>
<dbReference type="PANTHER" id="PTHR21090:SF5">
    <property type="entry name" value="PENTAFUNCTIONAL AROM POLYPEPTIDE"/>
    <property type="match status" value="1"/>
</dbReference>
<evidence type="ECO:0000313" key="10">
    <source>
        <dbReference type="Proteomes" id="UP001221597"/>
    </source>
</evidence>
<keyword evidence="3 7" id="KW-0028">Amino-acid biosynthesis</keyword>
<keyword evidence="5 7" id="KW-0057">Aromatic amino acid biosynthesis</keyword>
<evidence type="ECO:0000256" key="4">
    <source>
        <dbReference type="ARBA" id="ARBA00022679"/>
    </source>
</evidence>